<reference evidence="5 6" key="1">
    <citation type="journal article" date="2014" name="Genome Announc.">
        <title>Genome Sequence of Yersinia similis Y228T, a Member of the Yersinia pseudotuberculosis Complex.</title>
        <authorList>
            <person name="Sprague L.D."/>
            <person name="Neubauer H."/>
        </authorList>
    </citation>
    <scope>NUCLEOTIDE SEQUENCE [LARGE SCALE GENOMIC DNA]</scope>
    <source>
        <strain evidence="5 6">228</strain>
    </source>
</reference>
<dbReference type="InterPro" id="IPR015424">
    <property type="entry name" value="PyrdxlP-dep_Trfase"/>
</dbReference>
<evidence type="ECO:0000259" key="4">
    <source>
        <dbReference type="Pfam" id="PF00266"/>
    </source>
</evidence>
<dbReference type="PANTHER" id="PTHR21152">
    <property type="entry name" value="AMINOTRANSFERASE CLASS V"/>
    <property type="match status" value="1"/>
</dbReference>
<evidence type="ECO:0000256" key="3">
    <source>
        <dbReference type="ARBA" id="ARBA00022898"/>
    </source>
</evidence>
<evidence type="ECO:0000256" key="2">
    <source>
        <dbReference type="ARBA" id="ARBA00009236"/>
    </source>
</evidence>
<dbReference type="GeneID" id="96664379"/>
<dbReference type="PANTHER" id="PTHR21152:SF40">
    <property type="entry name" value="ALANINE--GLYOXYLATE AMINOTRANSFERASE"/>
    <property type="match status" value="1"/>
</dbReference>
<gene>
    <name evidence="5" type="ORF">BF17_12745</name>
</gene>
<evidence type="ECO:0000313" key="5">
    <source>
        <dbReference type="EMBL" id="AHK20082.1"/>
    </source>
</evidence>
<protein>
    <submittedName>
        <fullName evidence="5">Aminotransferase V</fullName>
    </submittedName>
</protein>
<dbReference type="Gene3D" id="3.40.640.10">
    <property type="entry name" value="Type I PLP-dependent aspartate aminotransferase-like (Major domain)"/>
    <property type="match status" value="1"/>
</dbReference>
<comment type="cofactor">
    <cofactor evidence="1">
        <name>pyridoxal 5'-phosphate</name>
        <dbReference type="ChEBI" id="CHEBI:597326"/>
    </cofactor>
</comment>
<dbReference type="InterPro" id="IPR015422">
    <property type="entry name" value="PyrdxlP-dep_Trfase_small"/>
</dbReference>
<dbReference type="Pfam" id="PF00266">
    <property type="entry name" value="Aminotran_5"/>
    <property type="match status" value="1"/>
</dbReference>
<accession>A0ABM5PYP9</accession>
<dbReference type="InterPro" id="IPR000192">
    <property type="entry name" value="Aminotrans_V_dom"/>
</dbReference>
<keyword evidence="5" id="KW-0032">Aminotransferase</keyword>
<dbReference type="SUPFAM" id="SSF53383">
    <property type="entry name" value="PLP-dependent transferases"/>
    <property type="match status" value="1"/>
</dbReference>
<name>A0ABM5PYP9_9GAMM</name>
<proteinExistence type="inferred from homology"/>
<dbReference type="InterPro" id="IPR024169">
    <property type="entry name" value="SP_NH2Trfase/AEP_transaminase"/>
</dbReference>
<dbReference type="Gene3D" id="3.90.1150.10">
    <property type="entry name" value="Aspartate Aminotransferase, domain 1"/>
    <property type="match status" value="1"/>
</dbReference>
<keyword evidence="5" id="KW-0808">Transferase</keyword>
<dbReference type="GO" id="GO:0008483">
    <property type="term" value="F:transaminase activity"/>
    <property type="evidence" value="ECO:0007669"/>
    <property type="project" value="UniProtKB-KW"/>
</dbReference>
<comment type="similarity">
    <text evidence="2">Belongs to the class-V pyridoxal-phosphate-dependent aminotransferase family.</text>
</comment>
<dbReference type="InterPro" id="IPR015421">
    <property type="entry name" value="PyrdxlP-dep_Trfase_major"/>
</dbReference>
<organism evidence="5 6">
    <name type="scientific">Yersinia similis</name>
    <dbReference type="NCBI Taxonomy" id="367190"/>
    <lineage>
        <taxon>Bacteria</taxon>
        <taxon>Pseudomonadati</taxon>
        <taxon>Pseudomonadota</taxon>
        <taxon>Gammaproteobacteria</taxon>
        <taxon>Enterobacterales</taxon>
        <taxon>Yersiniaceae</taxon>
        <taxon>Yersinia</taxon>
    </lineage>
</organism>
<sequence length="433" mass="47630">MSEINPNPLFRQINPPARLLMGPGPINADPRVLRAMSSQLIGQYDPAMTDYMNQVMALYRGVFRTENRWTMLIDGTSRAGIEAVLMSVIRPGDKVLVPVFGRFGHLLCEIARRCRAEVHIIEAPWGEVFSPDRIEDAIKQVRPRLLLTVQGDTSTTMLQPLAELGDICRRHQVLFYTDATASLGGNPLETDAWGLDAVSAGLQKCLGGPSGSSPITLSQQFAEQIRRRKCIEQGIRTADHIDGDEEMIYSNYFDLGMIMDYWGPERLNHHTEATSMLFAARECARVILEEGLDHGIARHALHGSALLAGIQGMGLSVFGDIKHRMNNVLGVVIPEGIPGEQVRQLLLNDFGIEIGTSFGPLNGKIWRIGTMGYNARKDCVMQTLVALEAVLNRLGFTTVQGAGLQAAWDVYQVDSAHQADSAQRNSAQLNGVN</sequence>
<keyword evidence="3" id="KW-0663">Pyridoxal phosphate</keyword>
<dbReference type="PIRSF" id="PIRSF000524">
    <property type="entry name" value="SPT"/>
    <property type="match status" value="1"/>
</dbReference>
<evidence type="ECO:0000313" key="6">
    <source>
        <dbReference type="Proteomes" id="UP000019439"/>
    </source>
</evidence>
<dbReference type="EMBL" id="CP007230">
    <property type="protein sequence ID" value="AHK20082.1"/>
    <property type="molecule type" value="Genomic_DNA"/>
</dbReference>
<feature type="domain" description="Aminotransferase class V" evidence="4">
    <location>
        <begin position="48"/>
        <end position="354"/>
    </location>
</feature>
<dbReference type="RefSeq" id="WP_025382757.1">
    <property type="nucleotide sequence ID" value="NZ_CGBP01000006.1"/>
</dbReference>
<evidence type="ECO:0000256" key="1">
    <source>
        <dbReference type="ARBA" id="ARBA00001933"/>
    </source>
</evidence>
<keyword evidence="6" id="KW-1185">Reference proteome</keyword>
<dbReference type="Proteomes" id="UP000019439">
    <property type="component" value="Chromosome"/>
</dbReference>